<dbReference type="InterPro" id="IPR033192">
    <property type="entry name" value="ODAD3"/>
</dbReference>
<keyword evidence="1" id="KW-0175">Coiled coil</keyword>
<dbReference type="Proteomes" id="UP000092462">
    <property type="component" value="Unassembled WGS sequence"/>
</dbReference>
<feature type="region of interest" description="Disordered" evidence="2">
    <location>
        <begin position="844"/>
        <end position="868"/>
    </location>
</feature>
<dbReference type="EMBL" id="AJVK01011049">
    <property type="status" value="NOT_ANNOTATED_CDS"/>
    <property type="molecule type" value="Genomic_DNA"/>
</dbReference>
<feature type="region of interest" description="Disordered" evidence="2">
    <location>
        <begin position="583"/>
        <end position="611"/>
    </location>
</feature>
<dbReference type="Pfam" id="PF06916">
    <property type="entry name" value="FAM210A-B_dom"/>
    <property type="match status" value="1"/>
</dbReference>
<name>A0A1B0D3V6_PHLPP</name>
<feature type="region of interest" description="Disordered" evidence="2">
    <location>
        <begin position="537"/>
        <end position="557"/>
    </location>
</feature>
<accession>A0A1B0D3V6</accession>
<dbReference type="GO" id="GO:0036064">
    <property type="term" value="C:ciliary basal body"/>
    <property type="evidence" value="ECO:0007669"/>
    <property type="project" value="TreeGrafter"/>
</dbReference>
<dbReference type="InterPro" id="IPR009688">
    <property type="entry name" value="FAM210A/B-like_dom"/>
</dbReference>
<dbReference type="PANTHER" id="PTHR46518">
    <property type="entry name" value="COILED-COIL DOMAIN-CONTAINING PROTEIN 151"/>
    <property type="match status" value="1"/>
</dbReference>
<evidence type="ECO:0000256" key="2">
    <source>
        <dbReference type="SAM" id="MobiDB-lite"/>
    </source>
</evidence>
<dbReference type="GO" id="GO:0035253">
    <property type="term" value="C:ciliary rootlet"/>
    <property type="evidence" value="ECO:0007669"/>
    <property type="project" value="TreeGrafter"/>
</dbReference>
<organism evidence="3 4">
    <name type="scientific">Phlebotomus papatasi</name>
    <name type="common">Sandfly</name>
    <dbReference type="NCBI Taxonomy" id="29031"/>
    <lineage>
        <taxon>Eukaryota</taxon>
        <taxon>Metazoa</taxon>
        <taxon>Ecdysozoa</taxon>
        <taxon>Arthropoda</taxon>
        <taxon>Hexapoda</taxon>
        <taxon>Insecta</taxon>
        <taxon>Pterygota</taxon>
        <taxon>Neoptera</taxon>
        <taxon>Endopterygota</taxon>
        <taxon>Diptera</taxon>
        <taxon>Nematocera</taxon>
        <taxon>Psychodoidea</taxon>
        <taxon>Psychodidae</taxon>
        <taxon>Phlebotomus</taxon>
        <taxon>Phlebotomus</taxon>
    </lineage>
</organism>
<evidence type="ECO:0000313" key="3">
    <source>
        <dbReference type="EnsemblMetazoa" id="PPAI002029-PA"/>
    </source>
</evidence>
<dbReference type="VEuPathDB" id="VectorBase:PPAPM1_008477"/>
<dbReference type="PANTHER" id="PTHR46518:SF1">
    <property type="entry name" value="OUTER DYNEIN ARM-DOCKING COMPLEX SUBUNIT 3"/>
    <property type="match status" value="1"/>
</dbReference>
<dbReference type="AlphaFoldDB" id="A0A1B0D3V6"/>
<evidence type="ECO:0000313" key="4">
    <source>
        <dbReference type="Proteomes" id="UP000092462"/>
    </source>
</evidence>
<keyword evidence="4" id="KW-1185">Reference proteome</keyword>
<protein>
    <submittedName>
        <fullName evidence="3">Uncharacterized protein</fullName>
    </submittedName>
</protein>
<feature type="coiled-coil region" evidence="1">
    <location>
        <begin position="340"/>
        <end position="407"/>
    </location>
</feature>
<feature type="coiled-coil region" evidence="1">
    <location>
        <begin position="488"/>
        <end position="522"/>
    </location>
</feature>
<dbReference type="GO" id="GO:0097542">
    <property type="term" value="C:ciliary tip"/>
    <property type="evidence" value="ECO:0007669"/>
    <property type="project" value="TreeGrafter"/>
</dbReference>
<dbReference type="EMBL" id="AJVK01011050">
    <property type="status" value="NOT_ANNOTATED_CDS"/>
    <property type="molecule type" value="Genomic_DNA"/>
</dbReference>
<proteinExistence type="predicted"/>
<sequence>MIIPIGLSSPSIHVSAQRDYPQAAELPLPPNIDPSETMRFSPQRSRDISSTAMVCHEAMQVREVDVTLNSESVADPHVDQYDCTGAVHLNCSMQSNVPQPFSGGSKSMHLNMPGGQWSQFTKFTAADLQDHHYMSLRRDLKGTSGLGVKCSLAHVLTQTVNQNAHFLLPLTHERLSVRLCATKEAPKGPQDTPQTGKELSKKEKLKIAVKDYGATVIVFHVTISLASLGLFYLLVSSGLDVKQILQALNLGDSALSGKVATGASTFVVAYAVHKVFAPVRISITLGATPFICLGMSSPQPGKSTDANMVAINKNIVELKKKILLAEGQRKAYRGEWEEEQKANSEKIADLKKNIKELTVKLKYLKTKNAQKPQNHETIKKLDLPPGAKNAEEAVHVLDLKVIDLKKQADLTHDHYIKRQKFFDRLVEEYQRLYVSKNKLPSENSVPASETVEEDHNRRLICHLENEIHRTSVQWMEAEHIRKKYRSIKASLMTDAENFESNLLELEQAITEQQTEIDKLHAVNQEALQMRDSTKLVLQKQEQQASSSNRAREKQALDFRRQVDERKMELERLERRIFATGKTLVHQESAGSGSGDAQTGKGAYDTDPSAHAKESTNVMDLAFRKLMESTGATATNEVLGRFLAQREATTRLAYLRNVTETAKKDLEHQKDTLSSQLDEFRFADIKENEVNQEEVEKLKTQISDQNTREVACETASEHTRKVSGSIKDSLFELLLKLRDLDELTEQNVWRKTIEGIEDFDFFTAASIPSDLLLKVLQESLKLVMKLHAGQEIDREMAEEKVEEGEEKSIEDLSIPLQSPLPPEEKEKPAAFPACYANLFANRGTGGQTTSISPGQAPQTITSDDEGDVPSRHYLKRQAQLIIDSKSRRKGFRVQLPRRK</sequence>
<dbReference type="EMBL" id="AJVK01011051">
    <property type="status" value="NOT_ANNOTATED_CDS"/>
    <property type="molecule type" value="Genomic_DNA"/>
</dbReference>
<dbReference type="VEuPathDB" id="VectorBase:PPAI002029"/>
<dbReference type="GO" id="GO:0036158">
    <property type="term" value="P:outer dynein arm assembly"/>
    <property type="evidence" value="ECO:0007669"/>
    <property type="project" value="InterPro"/>
</dbReference>
<dbReference type="EnsemblMetazoa" id="PPAI002029-RA">
    <property type="protein sequence ID" value="PPAI002029-PA"/>
    <property type="gene ID" value="PPAI002029"/>
</dbReference>
<feature type="compositionally biased region" description="Polar residues" evidence="2">
    <location>
        <begin position="846"/>
        <end position="860"/>
    </location>
</feature>
<evidence type="ECO:0000256" key="1">
    <source>
        <dbReference type="SAM" id="Coils"/>
    </source>
</evidence>
<dbReference type="GO" id="GO:0003341">
    <property type="term" value="P:cilium movement"/>
    <property type="evidence" value="ECO:0007669"/>
    <property type="project" value="InterPro"/>
</dbReference>
<feature type="compositionally biased region" description="Polar residues" evidence="2">
    <location>
        <begin position="539"/>
        <end position="548"/>
    </location>
</feature>
<dbReference type="VEuPathDB" id="VectorBase:PPAPM1_006616"/>
<reference evidence="3" key="1">
    <citation type="submission" date="2022-08" db="UniProtKB">
        <authorList>
            <consortium name="EnsemblMetazoa"/>
        </authorList>
    </citation>
    <scope>IDENTIFICATION</scope>
    <source>
        <strain evidence="3">Israel</strain>
    </source>
</reference>